<evidence type="ECO:0000256" key="1">
    <source>
        <dbReference type="ARBA" id="ARBA00004429"/>
    </source>
</evidence>
<keyword evidence="3" id="KW-1003">Cell membrane</keyword>
<dbReference type="GO" id="GO:0015297">
    <property type="term" value="F:antiporter activity"/>
    <property type="evidence" value="ECO:0007669"/>
    <property type="project" value="InterPro"/>
</dbReference>
<keyword evidence="4 8" id="KW-0812">Transmembrane</keyword>
<evidence type="ECO:0000313" key="10">
    <source>
        <dbReference type="Proteomes" id="UP000198925"/>
    </source>
</evidence>
<keyword evidence="5 8" id="KW-1133">Transmembrane helix</keyword>
<dbReference type="PANTHER" id="PTHR43549:SF3">
    <property type="entry name" value="MULTIDRUG RESISTANCE PROTEIN YPNP-RELATED"/>
    <property type="match status" value="1"/>
</dbReference>
<sequence>MQDRALTALLPPAPPRQAEPSEPNPTPAHRSPAAAMNPRTQMLLHGRIVPTLLRLAWPNTLVMLAQASVGLIETWWVSHLGTDALAGMALVFPGFMMMQMLSGGAVGGGIASAIARALGGGRREDADALVLHALVINGLLGLAFTGLLLAFGPALYGALGGEGGSLRAALEYSDIVFGGAVLIWLSNAFASVLRGTGNMLLPSVAIVIGVLVLVPLSPLLIHGWGAVPALGVAGAGWAVVTGMGLSTAILAWAVLSGRSIARLRWARLRWRLFADILSVGAVASVSTLQTTLTIALTTAVVARAGGPDAVAGYGTGTRLEYLLIPLVFGLGAPLVALVGTNIGAGQTARALRIALTGGAMAFLATEAVGLAAAIWPEAWLGLFGHDPRMLETGAAYLRAVGPAYGFFGLGLALYFASQGAGRLGWPLLSGLLRLVIAVGGGWVALHLTGSLAWVFLALAAAMVVYGVVLTAIIASGSWFRRPG</sequence>
<feature type="transmembrane region" description="Helical" evidence="8">
    <location>
        <begin position="451"/>
        <end position="474"/>
    </location>
</feature>
<dbReference type="AlphaFoldDB" id="A0A1G6LHL1"/>
<gene>
    <name evidence="9" type="ORF">SAMN04487779_1001879</name>
</gene>
<feature type="transmembrane region" description="Helical" evidence="8">
    <location>
        <begin position="227"/>
        <end position="255"/>
    </location>
</feature>
<keyword evidence="10" id="KW-1185">Reference proteome</keyword>
<evidence type="ECO:0000256" key="6">
    <source>
        <dbReference type="ARBA" id="ARBA00023136"/>
    </source>
</evidence>
<protein>
    <submittedName>
        <fullName evidence="9">Putative efflux protein, MATE family</fullName>
    </submittedName>
</protein>
<feature type="compositionally biased region" description="Pro residues" evidence="7">
    <location>
        <begin position="11"/>
        <end position="26"/>
    </location>
</feature>
<feature type="transmembrane region" description="Helical" evidence="8">
    <location>
        <begin position="175"/>
        <end position="193"/>
    </location>
</feature>
<dbReference type="EMBL" id="FMZX01000001">
    <property type="protein sequence ID" value="SDC42076.1"/>
    <property type="molecule type" value="Genomic_DNA"/>
</dbReference>
<dbReference type="InterPro" id="IPR052031">
    <property type="entry name" value="Membrane_Transporter-Flippase"/>
</dbReference>
<feature type="transmembrane region" description="Helical" evidence="8">
    <location>
        <begin position="97"/>
        <end position="118"/>
    </location>
</feature>
<keyword evidence="2" id="KW-0813">Transport</keyword>
<feature type="transmembrane region" description="Helical" evidence="8">
    <location>
        <begin position="55"/>
        <end position="77"/>
    </location>
</feature>
<dbReference type="InterPro" id="IPR002528">
    <property type="entry name" value="MATE_fam"/>
</dbReference>
<dbReference type="PANTHER" id="PTHR43549">
    <property type="entry name" value="MULTIDRUG RESISTANCE PROTEIN YPNP-RELATED"/>
    <property type="match status" value="1"/>
</dbReference>
<dbReference type="Pfam" id="PF01554">
    <property type="entry name" value="MatE"/>
    <property type="match status" value="2"/>
</dbReference>
<evidence type="ECO:0000256" key="4">
    <source>
        <dbReference type="ARBA" id="ARBA00022692"/>
    </source>
</evidence>
<proteinExistence type="predicted"/>
<accession>A0A1G6LHL1</accession>
<evidence type="ECO:0000256" key="2">
    <source>
        <dbReference type="ARBA" id="ARBA00022448"/>
    </source>
</evidence>
<dbReference type="RefSeq" id="WP_218127859.1">
    <property type="nucleotide sequence ID" value="NZ_FMZX01000001.1"/>
</dbReference>
<dbReference type="InterPro" id="IPR048279">
    <property type="entry name" value="MdtK-like"/>
</dbReference>
<keyword evidence="6 8" id="KW-0472">Membrane</keyword>
<evidence type="ECO:0000256" key="3">
    <source>
        <dbReference type="ARBA" id="ARBA00022475"/>
    </source>
</evidence>
<dbReference type="NCBIfam" id="TIGR00797">
    <property type="entry name" value="matE"/>
    <property type="match status" value="1"/>
</dbReference>
<evidence type="ECO:0000256" key="5">
    <source>
        <dbReference type="ARBA" id="ARBA00022989"/>
    </source>
</evidence>
<evidence type="ECO:0000256" key="8">
    <source>
        <dbReference type="SAM" id="Phobius"/>
    </source>
</evidence>
<feature type="transmembrane region" description="Helical" evidence="8">
    <location>
        <begin position="200"/>
        <end position="221"/>
    </location>
</feature>
<name>A0A1G6LHL1_9PROT</name>
<feature type="transmembrane region" description="Helical" evidence="8">
    <location>
        <begin position="322"/>
        <end position="342"/>
    </location>
</feature>
<dbReference type="GO" id="GO:0042910">
    <property type="term" value="F:xenobiotic transmembrane transporter activity"/>
    <property type="evidence" value="ECO:0007669"/>
    <property type="project" value="InterPro"/>
</dbReference>
<feature type="transmembrane region" description="Helical" evidence="8">
    <location>
        <begin position="423"/>
        <end position="445"/>
    </location>
</feature>
<feature type="transmembrane region" description="Helical" evidence="8">
    <location>
        <begin position="354"/>
        <end position="375"/>
    </location>
</feature>
<evidence type="ECO:0000313" key="9">
    <source>
        <dbReference type="EMBL" id="SDC42076.1"/>
    </source>
</evidence>
<feature type="transmembrane region" description="Helical" evidence="8">
    <location>
        <begin position="276"/>
        <end position="302"/>
    </location>
</feature>
<dbReference type="Proteomes" id="UP000198925">
    <property type="component" value="Unassembled WGS sequence"/>
</dbReference>
<feature type="compositionally biased region" description="Low complexity" evidence="7">
    <location>
        <begin position="1"/>
        <end position="10"/>
    </location>
</feature>
<reference evidence="9 10" key="1">
    <citation type="submission" date="2016-10" db="EMBL/GenBank/DDBJ databases">
        <authorList>
            <person name="de Groot N.N."/>
        </authorList>
    </citation>
    <scope>NUCLEOTIDE SEQUENCE [LARGE SCALE GENOMIC DNA]</scope>
    <source>
        <strain evidence="9 10">CPCC 100156</strain>
    </source>
</reference>
<feature type="transmembrane region" description="Helical" evidence="8">
    <location>
        <begin position="395"/>
        <end position="416"/>
    </location>
</feature>
<comment type="subcellular location">
    <subcellularLocation>
        <location evidence="1">Cell inner membrane</location>
        <topology evidence="1">Multi-pass membrane protein</topology>
    </subcellularLocation>
</comment>
<evidence type="ECO:0000256" key="7">
    <source>
        <dbReference type="SAM" id="MobiDB-lite"/>
    </source>
</evidence>
<dbReference type="STRING" id="938405.SAMN02927895_01821"/>
<feature type="region of interest" description="Disordered" evidence="7">
    <location>
        <begin position="1"/>
        <end position="33"/>
    </location>
</feature>
<dbReference type="PIRSF" id="PIRSF006603">
    <property type="entry name" value="DinF"/>
    <property type="match status" value="1"/>
</dbReference>
<dbReference type="GO" id="GO:0005886">
    <property type="term" value="C:plasma membrane"/>
    <property type="evidence" value="ECO:0007669"/>
    <property type="project" value="UniProtKB-SubCell"/>
</dbReference>
<feature type="transmembrane region" description="Helical" evidence="8">
    <location>
        <begin position="130"/>
        <end position="155"/>
    </location>
</feature>
<organism evidence="9 10">
    <name type="scientific">Belnapia rosea</name>
    <dbReference type="NCBI Taxonomy" id="938405"/>
    <lineage>
        <taxon>Bacteria</taxon>
        <taxon>Pseudomonadati</taxon>
        <taxon>Pseudomonadota</taxon>
        <taxon>Alphaproteobacteria</taxon>
        <taxon>Acetobacterales</taxon>
        <taxon>Roseomonadaceae</taxon>
        <taxon>Belnapia</taxon>
    </lineage>
</organism>